<name>A0A6L9JQM2_PHOLM</name>
<comment type="caution">
    <text evidence="1">The sequence shown here is derived from an EMBL/GenBank/DDBJ whole genome shotgun (WGS) entry which is preliminary data.</text>
</comment>
<protein>
    <submittedName>
        <fullName evidence="1">Uncharacterized protein</fullName>
    </submittedName>
</protein>
<gene>
    <name evidence="1" type="ORF">GPY51_14515</name>
</gene>
<sequence length="110" mass="11930">MKPINLFVIISAISLLLCAKSFAADDLECGKVSVDSGTLTGKLVKLISKDSWGTVNYILQTDDGEGYCVHDETLNNPIRNKIVSNAFFLGSRVTVSLAKYHTITGIAIHE</sequence>
<dbReference type="EMBL" id="WSFA01000033">
    <property type="protein sequence ID" value="NDL39946.1"/>
    <property type="molecule type" value="Genomic_DNA"/>
</dbReference>
<dbReference type="RefSeq" id="WP_162107614.1">
    <property type="nucleotide sequence ID" value="NZ_CAWPHK010000032.1"/>
</dbReference>
<dbReference type="Proteomes" id="UP000479300">
    <property type="component" value="Unassembled WGS sequence"/>
</dbReference>
<reference evidence="1 2" key="1">
    <citation type="submission" date="2019-12" db="EMBL/GenBank/DDBJ databases">
        <title>Engineering Photorhabdus to improve their lethality against agricultural pests.</title>
        <authorList>
            <person name="Machado R.A.R."/>
        </authorList>
    </citation>
    <scope>NUCLEOTIDE SEQUENCE [LARGE SCALE GENOMIC DNA]</scope>
    <source>
        <strain evidence="1 2">EN01</strain>
    </source>
</reference>
<proteinExistence type="predicted"/>
<evidence type="ECO:0000313" key="1">
    <source>
        <dbReference type="EMBL" id="NDL39946.1"/>
    </source>
</evidence>
<dbReference type="AlphaFoldDB" id="A0A6L9JQM2"/>
<accession>A0A6L9JQM2</accession>
<evidence type="ECO:0000313" key="2">
    <source>
        <dbReference type="Proteomes" id="UP000479300"/>
    </source>
</evidence>
<organism evidence="1 2">
    <name type="scientific">Photorhabdus laumondii subsp. laumondii</name>
    <name type="common">Photorhabdus luminescens subsp. laumondii</name>
    <dbReference type="NCBI Taxonomy" id="141679"/>
    <lineage>
        <taxon>Bacteria</taxon>
        <taxon>Pseudomonadati</taxon>
        <taxon>Pseudomonadota</taxon>
        <taxon>Gammaproteobacteria</taxon>
        <taxon>Enterobacterales</taxon>
        <taxon>Morganellaceae</taxon>
        <taxon>Photorhabdus</taxon>
    </lineage>
</organism>